<reference evidence="1" key="1">
    <citation type="submission" date="2021-02" db="EMBL/GenBank/DDBJ databases">
        <title>Natronogracilivirga saccharolytica gen. nov. sp. nov. a new anaerobic, haloalkiliphilic carbohydrate-fermenting bacterium from soda lake and proposing of Cyclonatronumiaceae fam. nov. in the phylum Balneolaeota.</title>
        <authorList>
            <person name="Zhilina T.N."/>
            <person name="Sorokin D.Y."/>
            <person name="Zavarzina D.G."/>
            <person name="Toshchakov S.V."/>
            <person name="Kublanov I.V."/>
        </authorList>
    </citation>
    <scope>NUCLEOTIDE SEQUENCE</scope>
    <source>
        <strain evidence="1">Z-1702</strain>
    </source>
</reference>
<comment type="caution">
    <text evidence="1">The sequence shown here is derived from an EMBL/GenBank/DDBJ whole genome shotgun (WGS) entry which is preliminary data.</text>
</comment>
<accession>A0A8J7RM98</accession>
<proteinExistence type="predicted"/>
<dbReference type="EMBL" id="JAFIDN010000021">
    <property type="protein sequence ID" value="MBP3193987.1"/>
    <property type="molecule type" value="Genomic_DNA"/>
</dbReference>
<keyword evidence="2" id="KW-1185">Reference proteome</keyword>
<organism evidence="1 2">
    <name type="scientific">Natronogracilivirga saccharolytica</name>
    <dbReference type="NCBI Taxonomy" id="2812953"/>
    <lineage>
        <taxon>Bacteria</taxon>
        <taxon>Pseudomonadati</taxon>
        <taxon>Balneolota</taxon>
        <taxon>Balneolia</taxon>
        <taxon>Balneolales</taxon>
        <taxon>Cyclonatronaceae</taxon>
        <taxon>Natronogracilivirga</taxon>
    </lineage>
</organism>
<dbReference type="AlphaFoldDB" id="A0A8J7RM98"/>
<evidence type="ECO:0008006" key="3">
    <source>
        <dbReference type="Google" id="ProtNLM"/>
    </source>
</evidence>
<name>A0A8J7RM98_9BACT</name>
<dbReference type="RefSeq" id="WP_210513446.1">
    <property type="nucleotide sequence ID" value="NZ_JAFIDN010000021.1"/>
</dbReference>
<evidence type="ECO:0000313" key="1">
    <source>
        <dbReference type="EMBL" id="MBP3193987.1"/>
    </source>
</evidence>
<dbReference type="Proteomes" id="UP000673975">
    <property type="component" value="Unassembled WGS sequence"/>
</dbReference>
<protein>
    <recommendedName>
        <fullName evidence="3">DUF748 domain-containing protein</fullName>
    </recommendedName>
</protein>
<gene>
    <name evidence="1" type="ORF">NATSA_15015</name>
</gene>
<sequence length="511" mass="57410">MKRVLLIAGITVLVILSGLFLWLRFGVGQEKIQSILADALGPDYTVEINSARISPLQRAVSIGHMTISTSNDGHVIFRTDTLRITGINPGLIFRKNIILSKVKLDAFTIDWDPARLPDDEESGDDTSVEKLKIASLDITNGTIIVRKEGGESNRMNALNLKAGLAFEFKTDPDSLDIPQYSVDIDSLGFLFSEDRYRLSLSGFNFEHQDSLLTLSSMKLIPVGGYFQFMRSREFEANMFDIEIVNFTAAGIDPAAFHNKKTVKARSLDFDAFSIHVAKDKQLPEKPDKKDPTLLNKTIQNLPVAIQFDSLFFRNTNIQYSEQDEEGTRPGTISFMNSTIQITDVNSLSQLPASLNAVTYLQNHSELNTELHFSLHDGPFHMTGSGNLHPFDLKQLNSIFMDLEGMEVVSGFAHELEFYFEMTDDTSSGSMHLVYEDLKMEIIDMDDYDTSFTNSIKSFIANEAVLRADNLADSNDEVRTGEIDHVRNSDSSFFQHLWHSLRSGIYDIALRL</sequence>
<evidence type="ECO:0000313" key="2">
    <source>
        <dbReference type="Proteomes" id="UP000673975"/>
    </source>
</evidence>